<gene>
    <name evidence="10" type="ORF">AB1Y20_016402</name>
</gene>
<reference evidence="10 11" key="1">
    <citation type="journal article" date="2024" name="Science">
        <title>Giant polyketide synthase enzymes in the biosynthesis of giant marine polyether toxins.</title>
        <authorList>
            <person name="Fallon T.R."/>
            <person name="Shende V.V."/>
            <person name="Wierzbicki I.H."/>
            <person name="Pendleton A.L."/>
            <person name="Watervoot N.F."/>
            <person name="Auber R.P."/>
            <person name="Gonzalez D.J."/>
            <person name="Wisecaver J.H."/>
            <person name="Moore B.S."/>
        </authorList>
    </citation>
    <scope>NUCLEOTIDE SEQUENCE [LARGE SCALE GENOMIC DNA]</scope>
    <source>
        <strain evidence="10 11">12B1</strain>
    </source>
</reference>
<evidence type="ECO:0000256" key="2">
    <source>
        <dbReference type="ARBA" id="ARBA00013194"/>
    </source>
</evidence>
<dbReference type="GO" id="GO:0003755">
    <property type="term" value="F:peptidyl-prolyl cis-trans isomerase activity"/>
    <property type="evidence" value="ECO:0007669"/>
    <property type="project" value="UniProtKB-KW"/>
</dbReference>
<dbReference type="PANTHER" id="PTHR46512:SF9">
    <property type="entry name" value="PEPTIDYLPROLYL ISOMERASE"/>
    <property type="match status" value="1"/>
</dbReference>
<name>A0AB34IF68_PRYPA</name>
<dbReference type="Proteomes" id="UP001515480">
    <property type="component" value="Unassembled WGS sequence"/>
</dbReference>
<dbReference type="InterPro" id="IPR046357">
    <property type="entry name" value="PPIase_dom_sf"/>
</dbReference>
<keyword evidence="5 7" id="KW-0697">Rotamase</keyword>
<protein>
    <recommendedName>
        <fullName evidence="2 7">peptidylprolyl isomerase</fullName>
        <ecNumber evidence="2 7">5.2.1.8</ecNumber>
    </recommendedName>
</protein>
<evidence type="ECO:0000313" key="10">
    <source>
        <dbReference type="EMBL" id="KAL1496448.1"/>
    </source>
</evidence>
<dbReference type="InterPro" id="IPR050754">
    <property type="entry name" value="FKBP4/5/8-like"/>
</dbReference>
<dbReference type="Gene3D" id="1.25.40.10">
    <property type="entry name" value="Tetratricopeptide repeat domain"/>
    <property type="match status" value="1"/>
</dbReference>
<dbReference type="SMART" id="SM00028">
    <property type="entry name" value="TPR"/>
    <property type="match status" value="3"/>
</dbReference>
<proteinExistence type="predicted"/>
<dbReference type="SUPFAM" id="SSF48452">
    <property type="entry name" value="TPR-like"/>
    <property type="match status" value="1"/>
</dbReference>
<evidence type="ECO:0000256" key="5">
    <source>
        <dbReference type="ARBA" id="ARBA00023110"/>
    </source>
</evidence>
<feature type="region of interest" description="Disordered" evidence="8">
    <location>
        <begin position="287"/>
        <end position="308"/>
    </location>
</feature>
<evidence type="ECO:0000256" key="7">
    <source>
        <dbReference type="PROSITE-ProRule" id="PRU00277"/>
    </source>
</evidence>
<evidence type="ECO:0000313" key="11">
    <source>
        <dbReference type="Proteomes" id="UP001515480"/>
    </source>
</evidence>
<keyword evidence="11" id="KW-1185">Reference proteome</keyword>
<dbReference type="EMBL" id="JBGBPQ010000029">
    <property type="protein sequence ID" value="KAL1496448.1"/>
    <property type="molecule type" value="Genomic_DNA"/>
</dbReference>
<dbReference type="PROSITE" id="PS50059">
    <property type="entry name" value="FKBP_PPIASE"/>
    <property type="match status" value="1"/>
</dbReference>
<feature type="domain" description="PPIase FKBP-type" evidence="9">
    <location>
        <begin position="31"/>
        <end position="121"/>
    </location>
</feature>
<comment type="catalytic activity">
    <reaction evidence="1 7">
        <text>[protein]-peptidylproline (omega=180) = [protein]-peptidylproline (omega=0)</text>
        <dbReference type="Rhea" id="RHEA:16237"/>
        <dbReference type="Rhea" id="RHEA-COMP:10747"/>
        <dbReference type="Rhea" id="RHEA-COMP:10748"/>
        <dbReference type="ChEBI" id="CHEBI:83833"/>
        <dbReference type="ChEBI" id="CHEBI:83834"/>
        <dbReference type="EC" id="5.2.1.8"/>
    </reaction>
</comment>
<keyword evidence="4" id="KW-0802">TPR repeat</keyword>
<dbReference type="InterPro" id="IPR019734">
    <property type="entry name" value="TPR_rpt"/>
</dbReference>
<evidence type="ECO:0000256" key="3">
    <source>
        <dbReference type="ARBA" id="ARBA00022737"/>
    </source>
</evidence>
<dbReference type="InterPro" id="IPR001179">
    <property type="entry name" value="PPIase_FKBP_dom"/>
</dbReference>
<accession>A0AB34IF68</accession>
<dbReference type="PANTHER" id="PTHR46512">
    <property type="entry name" value="PEPTIDYLPROLYL ISOMERASE"/>
    <property type="match status" value="1"/>
</dbReference>
<evidence type="ECO:0000256" key="1">
    <source>
        <dbReference type="ARBA" id="ARBA00000971"/>
    </source>
</evidence>
<keyword evidence="3" id="KW-0677">Repeat</keyword>
<comment type="caution">
    <text evidence="10">The sequence shown here is derived from an EMBL/GenBank/DDBJ whole genome shotgun (WGS) entry which is preliminary data.</text>
</comment>
<evidence type="ECO:0000256" key="8">
    <source>
        <dbReference type="SAM" id="MobiDB-lite"/>
    </source>
</evidence>
<dbReference type="EC" id="5.2.1.8" evidence="2 7"/>
<organism evidence="10 11">
    <name type="scientific">Prymnesium parvum</name>
    <name type="common">Toxic golden alga</name>
    <dbReference type="NCBI Taxonomy" id="97485"/>
    <lineage>
        <taxon>Eukaryota</taxon>
        <taxon>Haptista</taxon>
        <taxon>Haptophyta</taxon>
        <taxon>Prymnesiophyceae</taxon>
        <taxon>Prymnesiales</taxon>
        <taxon>Prymnesiaceae</taxon>
        <taxon>Prymnesium</taxon>
    </lineage>
</organism>
<dbReference type="SUPFAM" id="SSF54534">
    <property type="entry name" value="FKBP-like"/>
    <property type="match status" value="1"/>
</dbReference>
<dbReference type="Gene3D" id="3.10.50.40">
    <property type="match status" value="1"/>
</dbReference>
<keyword evidence="6 7" id="KW-0413">Isomerase</keyword>
<dbReference type="InterPro" id="IPR011990">
    <property type="entry name" value="TPR-like_helical_dom_sf"/>
</dbReference>
<sequence>MAEGEAQDVCGDGGVMKRVLRAGTGDPPPAGARCKIHFTATLSDGTLVDSSAERNESSAPFALSLGHGRLVRGLEAGLRTMRRHERAELVCRADYAYGARGAAPIPPHAAVRYEVELCVWRAEFSREAAEVDGVTRLEVCRATKRRAAEFFAAGEWGEAQEDYFDAARELEQGEMPPARRREAWELLLTCWLNEAQCWLKLEEWRRAEALCTKVLRHDERSVKARFRRAVAYARLDCAAKAIEDLQEARRLEPANKEVAALLRQCKEEEAKERECVKALAQKMFVSPAADPKDGEGQEAGSTPEDAARSAEVPRWYEVWKYCDVSSRWRGALIDGATAVATVAVAVVAATWAAEVLKGTGYFVATT</sequence>
<evidence type="ECO:0000259" key="9">
    <source>
        <dbReference type="PROSITE" id="PS50059"/>
    </source>
</evidence>
<dbReference type="AlphaFoldDB" id="A0AB34IF68"/>
<dbReference type="Pfam" id="PF00254">
    <property type="entry name" value="FKBP_C"/>
    <property type="match status" value="1"/>
</dbReference>
<evidence type="ECO:0000256" key="6">
    <source>
        <dbReference type="ARBA" id="ARBA00023235"/>
    </source>
</evidence>
<evidence type="ECO:0000256" key="4">
    <source>
        <dbReference type="ARBA" id="ARBA00022803"/>
    </source>
</evidence>